<dbReference type="RefSeq" id="YP_002309435.1">
    <property type="nucleotide sequence ID" value="NC_001677.2"/>
</dbReference>
<geneLocation type="mitochondrion" evidence="1"/>
<protein>
    <submittedName>
        <fullName evidence="1">Uncharacterized protein</fullName>
    </submittedName>
</protein>
<dbReference type="GeneID" id="7020991"/>
<dbReference type="KEGG" id="ccp:ChcroMp51"/>
<keyword evidence="1" id="KW-0496">Mitochondrion</keyword>
<evidence type="ECO:0000313" key="1">
    <source>
        <dbReference type="EMBL" id="CAA87620.1"/>
    </source>
</evidence>
<dbReference type="PIR" id="S59104">
    <property type="entry name" value="S59104"/>
</dbReference>
<dbReference type="AlphaFoldDB" id="Q36337"/>
<proteinExistence type="predicted"/>
<name>Q36337_CHOCR</name>
<dbReference type="EMBL" id="Z47547">
    <property type="protein sequence ID" value="CAA87620.1"/>
    <property type="molecule type" value="Genomic_DNA"/>
</dbReference>
<organism evidence="1">
    <name type="scientific">Chondrus crispus</name>
    <name type="common">Carrageen Irish moss</name>
    <name type="synonym">Polymorpha crispa</name>
    <dbReference type="NCBI Taxonomy" id="2769"/>
    <lineage>
        <taxon>Eukaryota</taxon>
        <taxon>Rhodophyta</taxon>
        <taxon>Florideophyceae</taxon>
        <taxon>Rhodymeniophycidae</taxon>
        <taxon>Gigartinales</taxon>
        <taxon>Gigartinaceae</taxon>
        <taxon>Chondrus</taxon>
    </lineage>
</organism>
<accession>Q36337</accession>
<sequence>MELDIPSKLPDNIASKKKPTWLIELYAIKRFHLIWENALKVPIIIENIIQIKIMILQKVIKSWKLSIRSFSNKLKIASFGIIEKNNVIDVGDPS</sequence>
<reference evidence="1" key="1">
    <citation type="journal article" date="1995" name="J. Mol. Biol.">
        <title>Complete sequence of the mitochondrial DNA of the rhodophyte Chondrus crispus (Gigartinales). Gene content and genome organization.</title>
        <authorList>
            <person name="Leblanc C."/>
            <person name="Boyen C."/>
            <person name="Richard O."/>
            <person name="Bonnard G."/>
            <person name="Grienenberger J.M."/>
            <person name="Kloareg B."/>
        </authorList>
    </citation>
    <scope>NUCLEOTIDE SEQUENCE</scope>
    <source>
        <tissue evidence="1">Apices</tissue>
    </source>
</reference>